<dbReference type="EMBL" id="FTOB01000001">
    <property type="protein sequence ID" value="SIS41087.1"/>
    <property type="molecule type" value="Genomic_DNA"/>
</dbReference>
<evidence type="ECO:0000256" key="1">
    <source>
        <dbReference type="SAM" id="Coils"/>
    </source>
</evidence>
<reference evidence="3 4" key="1">
    <citation type="submission" date="2017-01" db="EMBL/GenBank/DDBJ databases">
        <authorList>
            <person name="Varghese N."/>
            <person name="Submissions S."/>
        </authorList>
    </citation>
    <scope>NUCLEOTIDE SEQUENCE [LARGE SCALE GENOMIC DNA]</scope>
    <source>
        <strain evidence="3 4">DSM 2061</strain>
    </source>
</reference>
<name>A0ABY1KLV1_9FLAO</name>
<sequence>MRFLAIALMFLVLVSCNETLLEKPENLIPQEKMVEILQDLAIVNAAKTTNLEVLRENGIEPMDYIFQKYDIDSLQFVESDRYYASLPVEYEEIYKKVETNLEKKSKELEEQKKLNDSIRVAKEKLEREKAKAKKAKDTLQ</sequence>
<protein>
    <recommendedName>
        <fullName evidence="2">DUF4296 domain-containing protein</fullName>
    </recommendedName>
</protein>
<evidence type="ECO:0000313" key="3">
    <source>
        <dbReference type="EMBL" id="SIS41087.1"/>
    </source>
</evidence>
<feature type="coiled-coil region" evidence="1">
    <location>
        <begin position="91"/>
        <end position="138"/>
    </location>
</feature>
<dbReference type="RefSeq" id="WP_076453487.1">
    <property type="nucleotide sequence ID" value="NZ_FTOB01000001.1"/>
</dbReference>
<evidence type="ECO:0000313" key="4">
    <source>
        <dbReference type="Proteomes" id="UP000185728"/>
    </source>
</evidence>
<keyword evidence="4" id="KW-1185">Reference proteome</keyword>
<proteinExistence type="predicted"/>
<gene>
    <name evidence="3" type="ORF">SAMN05421766_101661</name>
</gene>
<feature type="domain" description="DUF4296" evidence="2">
    <location>
        <begin position="24"/>
        <end position="106"/>
    </location>
</feature>
<accession>A0ABY1KLV1</accession>
<comment type="caution">
    <text evidence="3">The sequence shown here is derived from an EMBL/GenBank/DDBJ whole genome shotgun (WGS) entry which is preliminary data.</text>
</comment>
<keyword evidence="1" id="KW-0175">Coiled coil</keyword>
<dbReference type="Pfam" id="PF14129">
    <property type="entry name" value="DUF4296"/>
    <property type="match status" value="1"/>
</dbReference>
<dbReference type="InterPro" id="IPR025381">
    <property type="entry name" value="DUF4296"/>
</dbReference>
<dbReference type="PROSITE" id="PS51257">
    <property type="entry name" value="PROKAR_LIPOPROTEIN"/>
    <property type="match status" value="1"/>
</dbReference>
<dbReference type="Proteomes" id="UP000185728">
    <property type="component" value="Unassembled WGS sequence"/>
</dbReference>
<evidence type="ECO:0000259" key="2">
    <source>
        <dbReference type="Pfam" id="PF14129"/>
    </source>
</evidence>
<organism evidence="3 4">
    <name type="scientific">Zobellia uliginosa</name>
    <dbReference type="NCBI Taxonomy" id="143224"/>
    <lineage>
        <taxon>Bacteria</taxon>
        <taxon>Pseudomonadati</taxon>
        <taxon>Bacteroidota</taxon>
        <taxon>Flavobacteriia</taxon>
        <taxon>Flavobacteriales</taxon>
        <taxon>Flavobacteriaceae</taxon>
        <taxon>Zobellia</taxon>
    </lineage>
</organism>